<feature type="domain" description="Major facilitator superfamily (MFS) profile" evidence="3">
    <location>
        <begin position="17"/>
        <end position="498"/>
    </location>
</feature>
<feature type="transmembrane region" description="Helical" evidence="2">
    <location>
        <begin position="174"/>
        <end position="193"/>
    </location>
</feature>
<dbReference type="GO" id="GO:0016020">
    <property type="term" value="C:membrane"/>
    <property type="evidence" value="ECO:0007669"/>
    <property type="project" value="UniProtKB-SubCell"/>
</dbReference>
<keyword evidence="2" id="KW-0812">Transmembrane</keyword>
<evidence type="ECO:0000313" key="5">
    <source>
        <dbReference type="Proteomes" id="UP000215902"/>
    </source>
</evidence>
<dbReference type="PROSITE" id="PS50850">
    <property type="entry name" value="MFS"/>
    <property type="match status" value="1"/>
</dbReference>
<organism evidence="4 5">
    <name type="scientific">Macrostomum lignano</name>
    <dbReference type="NCBI Taxonomy" id="282301"/>
    <lineage>
        <taxon>Eukaryota</taxon>
        <taxon>Metazoa</taxon>
        <taxon>Spiralia</taxon>
        <taxon>Lophotrochozoa</taxon>
        <taxon>Platyhelminthes</taxon>
        <taxon>Rhabditophora</taxon>
        <taxon>Macrostomorpha</taxon>
        <taxon>Macrostomida</taxon>
        <taxon>Macrostomidae</taxon>
        <taxon>Macrostomum</taxon>
    </lineage>
</organism>
<feature type="transmembrane region" description="Helical" evidence="2">
    <location>
        <begin position="58"/>
        <end position="78"/>
    </location>
</feature>
<evidence type="ECO:0000313" key="4">
    <source>
        <dbReference type="EMBL" id="PAA93036.1"/>
    </source>
</evidence>
<dbReference type="InterPro" id="IPR020846">
    <property type="entry name" value="MFS_dom"/>
</dbReference>
<dbReference type="InterPro" id="IPR050327">
    <property type="entry name" value="Proton-linked_MCT"/>
</dbReference>
<feature type="transmembrane region" description="Helical" evidence="2">
    <location>
        <begin position="478"/>
        <end position="497"/>
    </location>
</feature>
<reference evidence="4 5" key="1">
    <citation type="submission" date="2017-06" db="EMBL/GenBank/DDBJ databases">
        <title>A platform for efficient transgenesis in Macrostomum lignano, a flatworm model organism for stem cell research.</title>
        <authorList>
            <person name="Berezikov E."/>
        </authorList>
    </citation>
    <scope>NUCLEOTIDE SEQUENCE [LARGE SCALE GENOMIC DNA]</scope>
    <source>
        <strain evidence="4">DV1</strain>
        <tissue evidence="4">Whole organism</tissue>
    </source>
</reference>
<evidence type="ECO:0000256" key="1">
    <source>
        <dbReference type="ARBA" id="ARBA00004141"/>
    </source>
</evidence>
<dbReference type="InterPro" id="IPR011701">
    <property type="entry name" value="MFS"/>
</dbReference>
<sequence length="544" mass="57602">MSSPAAVTAAAPDGDWGWVVVAASFFIHVVMDGLTYAFGVLAAEFAENLGSSRQLNGWITSVLVSVLLGAGPVVSLACRRFGDRLVTIVGAVLASLGFALSYFVQQPQMFIVTISLLAGFGISLMYLPAIVCVGVYFDKRRSTAIGIAACGSGLGIFIFGLLINYLIAEYTWRGAMLILAGIVLNCAVFACLLRPLPVPKSSVNVLDIECNRFEPSSALNSKSSGFEFRSLPHLSTNRVIKINQRVASVDQLETVGRQRPLPLLVSRSAFVAASSLNLATTKPDPSSSSGSSPTSPLAVIRRRVQQLFPADLLGDPAFLLFLGSNLLFSVGFDAPFLYTPDRAMQAGYSATQSALLLSVIGVANMIGRLAFGLLSDRPGVNKPALYATALAVAGAALFFSFISEVYAFMAVYCAVFGVFVGAYVTLTPAVLAHLLGPERLSDSFGLTLLFQAIGVVSGPPMAGAIFDRTHSFNASYMLSGACMLLSGAILYPLPCVIRWQAAKQGKRVCADPITVVTEAPLLQSNASPTSAIRSTVTRTEFNNQ</sequence>
<feature type="transmembrane region" description="Helical" evidence="2">
    <location>
        <begin position="16"/>
        <end position="38"/>
    </location>
</feature>
<dbReference type="InterPro" id="IPR036259">
    <property type="entry name" value="MFS_trans_sf"/>
</dbReference>
<feature type="transmembrane region" description="Helical" evidence="2">
    <location>
        <begin position="352"/>
        <end position="371"/>
    </location>
</feature>
<feature type="transmembrane region" description="Helical" evidence="2">
    <location>
        <begin position="110"/>
        <end position="137"/>
    </location>
</feature>
<dbReference type="OrthoDB" id="6499973at2759"/>
<keyword evidence="2" id="KW-1133">Transmembrane helix</keyword>
<evidence type="ECO:0000256" key="2">
    <source>
        <dbReference type="SAM" id="Phobius"/>
    </source>
</evidence>
<comment type="caution">
    <text evidence="4">The sequence shown here is derived from an EMBL/GenBank/DDBJ whole genome shotgun (WGS) entry which is preliminary data.</text>
</comment>
<dbReference type="GO" id="GO:0008028">
    <property type="term" value="F:monocarboxylic acid transmembrane transporter activity"/>
    <property type="evidence" value="ECO:0007669"/>
    <property type="project" value="TreeGrafter"/>
</dbReference>
<dbReference type="Pfam" id="PF07690">
    <property type="entry name" value="MFS_1"/>
    <property type="match status" value="1"/>
</dbReference>
<protein>
    <recommendedName>
        <fullName evidence="3">Major facilitator superfamily (MFS) profile domain-containing protein</fullName>
    </recommendedName>
</protein>
<accession>A0A267H446</accession>
<keyword evidence="2" id="KW-0472">Membrane</keyword>
<proteinExistence type="predicted"/>
<feature type="transmembrane region" description="Helical" evidence="2">
    <location>
        <begin position="85"/>
        <end position="104"/>
    </location>
</feature>
<dbReference type="STRING" id="282301.A0A267H446"/>
<dbReference type="CDD" id="cd17352">
    <property type="entry name" value="MFS_MCT_SLC16"/>
    <property type="match status" value="1"/>
</dbReference>
<feature type="transmembrane region" description="Helical" evidence="2">
    <location>
        <begin position="409"/>
        <end position="432"/>
    </location>
</feature>
<gene>
    <name evidence="4" type="ORF">BOX15_Mlig025363g1</name>
</gene>
<dbReference type="PANTHER" id="PTHR11360:SF284">
    <property type="entry name" value="EG:103B4.3 PROTEIN-RELATED"/>
    <property type="match status" value="1"/>
</dbReference>
<feature type="transmembrane region" description="Helical" evidence="2">
    <location>
        <begin position="144"/>
        <end position="168"/>
    </location>
</feature>
<keyword evidence="5" id="KW-1185">Reference proteome</keyword>
<feature type="transmembrane region" description="Helical" evidence="2">
    <location>
        <begin position="383"/>
        <end position="403"/>
    </location>
</feature>
<evidence type="ECO:0000259" key="3">
    <source>
        <dbReference type="PROSITE" id="PS50850"/>
    </source>
</evidence>
<comment type="subcellular location">
    <subcellularLocation>
        <location evidence="1">Membrane</location>
        <topology evidence="1">Multi-pass membrane protein</topology>
    </subcellularLocation>
</comment>
<dbReference type="AlphaFoldDB" id="A0A267H446"/>
<dbReference type="SUPFAM" id="SSF103473">
    <property type="entry name" value="MFS general substrate transporter"/>
    <property type="match status" value="1"/>
</dbReference>
<dbReference type="Gene3D" id="1.20.1250.20">
    <property type="entry name" value="MFS general substrate transporter like domains"/>
    <property type="match status" value="2"/>
</dbReference>
<dbReference type="PANTHER" id="PTHR11360">
    <property type="entry name" value="MONOCARBOXYLATE TRANSPORTER"/>
    <property type="match status" value="1"/>
</dbReference>
<dbReference type="EMBL" id="NIVC01000035">
    <property type="protein sequence ID" value="PAA93036.1"/>
    <property type="molecule type" value="Genomic_DNA"/>
</dbReference>
<feature type="transmembrane region" description="Helical" evidence="2">
    <location>
        <begin position="312"/>
        <end position="332"/>
    </location>
</feature>
<name>A0A267H446_9PLAT</name>
<dbReference type="Proteomes" id="UP000215902">
    <property type="component" value="Unassembled WGS sequence"/>
</dbReference>